<dbReference type="Proteomes" id="UP000030671">
    <property type="component" value="Unassembled WGS sequence"/>
</dbReference>
<dbReference type="HOGENOM" id="CLU_036419_2_1_1"/>
<accession>W4KEF2</accession>
<dbReference type="InParanoid" id="W4KEF2"/>
<dbReference type="eggNOG" id="ENOG502S6I6">
    <property type="taxonomic scope" value="Eukaryota"/>
</dbReference>
<dbReference type="AlphaFoldDB" id="W4KEF2"/>
<evidence type="ECO:0000313" key="1">
    <source>
        <dbReference type="EMBL" id="ETW83700.1"/>
    </source>
</evidence>
<name>W4KEF2_HETIT</name>
<organism evidence="1 2">
    <name type="scientific">Heterobasidion irregulare (strain TC 32-1)</name>
    <dbReference type="NCBI Taxonomy" id="747525"/>
    <lineage>
        <taxon>Eukaryota</taxon>
        <taxon>Fungi</taxon>
        <taxon>Dikarya</taxon>
        <taxon>Basidiomycota</taxon>
        <taxon>Agaricomycotina</taxon>
        <taxon>Agaricomycetes</taxon>
        <taxon>Russulales</taxon>
        <taxon>Bondarzewiaceae</taxon>
        <taxon>Heterobasidion</taxon>
        <taxon>Heterobasidion annosum species complex</taxon>
    </lineage>
</organism>
<evidence type="ECO:0008006" key="3">
    <source>
        <dbReference type="Google" id="ProtNLM"/>
    </source>
</evidence>
<dbReference type="EMBL" id="KI925456">
    <property type="protein sequence ID" value="ETW83700.1"/>
    <property type="molecule type" value="Genomic_DNA"/>
</dbReference>
<dbReference type="KEGG" id="hir:HETIRDRAFT_415457"/>
<protein>
    <recommendedName>
        <fullName evidence="3">F-box domain-containing protein</fullName>
    </recommendedName>
</protein>
<dbReference type="RefSeq" id="XP_009543461.1">
    <property type="nucleotide sequence ID" value="XM_009545166.1"/>
</dbReference>
<gene>
    <name evidence="1" type="ORF">HETIRDRAFT_415457</name>
</gene>
<sequence length="373" mass="42973">MTFIQETATQKAIRNQAVLDAIFSYSSPGTILRMSRTCRRIKDLVDSYIRAAFNINRHLSRYFPDPIAFRSMQARTASLLSGSNALQFLDRTTYPDTDLDLYVFQECTGEVGRFMLENGYRFLPTEMQDADFEIALIQRTVMNTVYPGPLRGVFQFVKKSDNGEDLKVEVISTTAPFSCVLCSYSTCVMNMISYEKAYSLFPRATFEDRTSFICTNVPWRRDVAIKKYTQRGWDVLRSRRAYVIRDDLLSVERRLDDAYTWTMPLNVEGIPPVSLSPSSSSLKSDPVSICCWRSIGQQSDSRTWDQLTRIDNGLLSLLKFRYIIQDATLARHIAGLLHCIASHRAANLNRYYDAELIQFCQEYYRRCKEIRSA</sequence>
<evidence type="ECO:0000313" key="2">
    <source>
        <dbReference type="Proteomes" id="UP000030671"/>
    </source>
</evidence>
<proteinExistence type="predicted"/>
<dbReference type="GeneID" id="20673250"/>
<keyword evidence="2" id="KW-1185">Reference proteome</keyword>
<reference evidence="1 2" key="1">
    <citation type="journal article" date="2012" name="New Phytol.">
        <title>Insight into trade-off between wood decay and parasitism from the genome of a fungal forest pathogen.</title>
        <authorList>
            <person name="Olson A."/>
            <person name="Aerts A."/>
            <person name="Asiegbu F."/>
            <person name="Belbahri L."/>
            <person name="Bouzid O."/>
            <person name="Broberg A."/>
            <person name="Canback B."/>
            <person name="Coutinho P.M."/>
            <person name="Cullen D."/>
            <person name="Dalman K."/>
            <person name="Deflorio G."/>
            <person name="van Diepen L.T."/>
            <person name="Dunand C."/>
            <person name="Duplessis S."/>
            <person name="Durling M."/>
            <person name="Gonthier P."/>
            <person name="Grimwood J."/>
            <person name="Fossdal C.G."/>
            <person name="Hansson D."/>
            <person name="Henrissat B."/>
            <person name="Hietala A."/>
            <person name="Himmelstrand K."/>
            <person name="Hoffmeister D."/>
            <person name="Hogberg N."/>
            <person name="James T.Y."/>
            <person name="Karlsson M."/>
            <person name="Kohler A."/>
            <person name="Kues U."/>
            <person name="Lee Y.H."/>
            <person name="Lin Y.C."/>
            <person name="Lind M."/>
            <person name="Lindquist E."/>
            <person name="Lombard V."/>
            <person name="Lucas S."/>
            <person name="Lunden K."/>
            <person name="Morin E."/>
            <person name="Murat C."/>
            <person name="Park J."/>
            <person name="Raffaello T."/>
            <person name="Rouze P."/>
            <person name="Salamov A."/>
            <person name="Schmutz J."/>
            <person name="Solheim H."/>
            <person name="Stahlberg J."/>
            <person name="Velez H."/>
            <person name="de Vries R.P."/>
            <person name="Wiebenga A."/>
            <person name="Woodward S."/>
            <person name="Yakovlev I."/>
            <person name="Garbelotto M."/>
            <person name="Martin F."/>
            <person name="Grigoriev I.V."/>
            <person name="Stenlid J."/>
        </authorList>
    </citation>
    <scope>NUCLEOTIDE SEQUENCE [LARGE SCALE GENOMIC DNA]</scope>
    <source>
        <strain evidence="1 2">TC 32-1</strain>
    </source>
</reference>
<dbReference type="OrthoDB" id="3041043at2759"/>